<dbReference type="PROSITE" id="PS50082">
    <property type="entry name" value="WD_REPEATS_2"/>
    <property type="match status" value="3"/>
</dbReference>
<sequence>MIPFTPSLSSTISSPEGTYHYSLSRLGPYLSTISSDDQLRILDPTNLTVITSTSSPTHSSGVTCLSSLDESDPNLLFTAGRDGTAKLWDLRQGIGRPVAVFRKGGEPILSLAVCKGRGLLAVGTELTGTGSEVVVWDLEGREKMSYVESHNDDVTQLSFHPTITSLLLSGSTDGLINIYDMSIPEEDDALHQVINHGSSIHHAGFLNDSTIYGLSHDENLSVYKLTDPNEDVEEPGPVVFGDVRQKLGCDYAVGMLLRGRESAGTGILAVGSHGEGWVDLHSLNVDRTGTWALGGEDVVRLVGGHRGEVVRCLYLDDVTATVYTGGEDGLVKAWKPSS</sequence>
<organism evidence="4 5">
    <name type="scientific">Arthrobotrys flagrans</name>
    <name type="common">Nematode-trapping fungus</name>
    <name type="synonym">Trichothecium flagrans</name>
    <dbReference type="NCBI Taxonomy" id="97331"/>
    <lineage>
        <taxon>Eukaryota</taxon>
        <taxon>Fungi</taxon>
        <taxon>Dikarya</taxon>
        <taxon>Ascomycota</taxon>
        <taxon>Pezizomycotina</taxon>
        <taxon>Orbiliomycetes</taxon>
        <taxon>Orbiliales</taxon>
        <taxon>Orbiliaceae</taxon>
        <taxon>Arthrobotrys</taxon>
    </lineage>
</organism>
<evidence type="ECO:0000256" key="1">
    <source>
        <dbReference type="ARBA" id="ARBA00022574"/>
    </source>
</evidence>
<dbReference type="PANTHER" id="PTHR22889:SF0">
    <property type="entry name" value="WD REPEAT-CONTAINING PROTEIN 89"/>
    <property type="match status" value="1"/>
</dbReference>
<dbReference type="STRING" id="97331.A0A437A6T7"/>
<evidence type="ECO:0008006" key="6">
    <source>
        <dbReference type="Google" id="ProtNLM"/>
    </source>
</evidence>
<dbReference type="InterPro" id="IPR019775">
    <property type="entry name" value="WD40_repeat_CS"/>
</dbReference>
<dbReference type="InterPro" id="IPR039328">
    <property type="entry name" value="WDR89"/>
</dbReference>
<accession>A0A437A6T7</accession>
<keyword evidence="1 3" id="KW-0853">WD repeat</keyword>
<feature type="repeat" description="WD" evidence="3">
    <location>
        <begin position="55"/>
        <end position="93"/>
    </location>
</feature>
<feature type="repeat" description="WD" evidence="3">
    <location>
        <begin position="147"/>
        <end position="182"/>
    </location>
</feature>
<proteinExistence type="predicted"/>
<dbReference type="Proteomes" id="UP000283090">
    <property type="component" value="Unassembled WGS sequence"/>
</dbReference>
<keyword evidence="5" id="KW-1185">Reference proteome</keyword>
<comment type="caution">
    <text evidence="4">The sequence shown here is derived from an EMBL/GenBank/DDBJ whole genome shotgun (WGS) entry which is preliminary data.</text>
</comment>
<dbReference type="RefSeq" id="XP_067492416.1">
    <property type="nucleotide sequence ID" value="XM_067634338.1"/>
</dbReference>
<dbReference type="VEuPathDB" id="FungiDB:DFL_005125"/>
<feature type="repeat" description="WD" evidence="3">
    <location>
        <begin position="302"/>
        <end position="338"/>
    </location>
</feature>
<dbReference type="PROSITE" id="PS50294">
    <property type="entry name" value="WD_REPEATS_REGION"/>
    <property type="match status" value="2"/>
</dbReference>
<gene>
    <name evidence="4" type="ORF">DFL_005125</name>
</gene>
<dbReference type="InterPro" id="IPR036322">
    <property type="entry name" value="WD40_repeat_dom_sf"/>
</dbReference>
<evidence type="ECO:0000313" key="5">
    <source>
        <dbReference type="Proteomes" id="UP000283090"/>
    </source>
</evidence>
<dbReference type="OrthoDB" id="25131at2759"/>
<dbReference type="AlphaFoldDB" id="A0A437A6T7"/>
<evidence type="ECO:0000256" key="3">
    <source>
        <dbReference type="PROSITE-ProRule" id="PRU00221"/>
    </source>
</evidence>
<reference evidence="4 5" key="1">
    <citation type="submission" date="2019-01" db="EMBL/GenBank/DDBJ databases">
        <title>Intercellular communication is required for trap formation in the nematode-trapping fungus Duddingtonia flagrans.</title>
        <authorList>
            <person name="Youssar L."/>
            <person name="Wernet V."/>
            <person name="Hensel N."/>
            <person name="Hildebrandt H.-G."/>
            <person name="Fischer R."/>
        </authorList>
    </citation>
    <scope>NUCLEOTIDE SEQUENCE [LARGE SCALE GENOMIC DNA]</scope>
    <source>
        <strain evidence="4 5">CBS H-5679</strain>
    </source>
</reference>
<dbReference type="InterPro" id="IPR001680">
    <property type="entry name" value="WD40_rpt"/>
</dbReference>
<protein>
    <recommendedName>
        <fullName evidence="6">Anaphase-promoting complex subunit 4 WD40 domain-containing protein</fullName>
    </recommendedName>
</protein>
<dbReference type="InterPro" id="IPR015943">
    <property type="entry name" value="WD40/YVTN_repeat-like_dom_sf"/>
</dbReference>
<dbReference type="Pfam" id="PF00400">
    <property type="entry name" value="WD40"/>
    <property type="match status" value="3"/>
</dbReference>
<dbReference type="PANTHER" id="PTHR22889">
    <property type="entry name" value="WD REPEAT-CONTAINING PROTEIN 89"/>
    <property type="match status" value="1"/>
</dbReference>
<evidence type="ECO:0000256" key="2">
    <source>
        <dbReference type="ARBA" id="ARBA00022737"/>
    </source>
</evidence>
<dbReference type="SUPFAM" id="SSF50978">
    <property type="entry name" value="WD40 repeat-like"/>
    <property type="match status" value="1"/>
</dbReference>
<keyword evidence="2" id="KW-0677">Repeat</keyword>
<evidence type="ECO:0000313" key="4">
    <source>
        <dbReference type="EMBL" id="RVD86872.1"/>
    </source>
</evidence>
<dbReference type="GeneID" id="93587436"/>
<dbReference type="SMART" id="SM00320">
    <property type="entry name" value="WD40"/>
    <property type="match status" value="5"/>
</dbReference>
<dbReference type="Gene3D" id="2.130.10.10">
    <property type="entry name" value="YVTN repeat-like/Quinoprotein amine dehydrogenase"/>
    <property type="match status" value="1"/>
</dbReference>
<dbReference type="EMBL" id="SAEB01000006">
    <property type="protein sequence ID" value="RVD86872.1"/>
    <property type="molecule type" value="Genomic_DNA"/>
</dbReference>
<name>A0A437A6T7_ARTFL</name>
<dbReference type="PROSITE" id="PS00678">
    <property type="entry name" value="WD_REPEATS_1"/>
    <property type="match status" value="1"/>
</dbReference>